<dbReference type="SUPFAM" id="SSF47413">
    <property type="entry name" value="lambda repressor-like DNA-binding domains"/>
    <property type="match status" value="1"/>
</dbReference>
<dbReference type="PROSITE" id="PS50943">
    <property type="entry name" value="HTH_CROC1"/>
    <property type="match status" value="1"/>
</dbReference>
<evidence type="ECO:0000313" key="4">
    <source>
        <dbReference type="Proteomes" id="UP000027936"/>
    </source>
</evidence>
<dbReference type="PATRIC" id="fig|1348973.3.peg.479"/>
<dbReference type="AlphaFoldDB" id="A0A072NTA9"/>
<dbReference type="PANTHER" id="PTHR46797">
    <property type="entry name" value="HTH-TYPE TRANSCRIPTIONAL REGULATOR"/>
    <property type="match status" value="1"/>
</dbReference>
<dbReference type="RefSeq" id="WP_081846978.1">
    <property type="nucleotide sequence ID" value="NZ_JJRY01000001.1"/>
</dbReference>
<keyword evidence="1" id="KW-0238">DNA-binding</keyword>
<comment type="caution">
    <text evidence="3">The sequence shown here is derived from an EMBL/GenBank/DDBJ whole genome shotgun (WGS) entry which is preliminary data.</text>
</comment>
<dbReference type="PANTHER" id="PTHR46797:SF1">
    <property type="entry name" value="METHYLPHOSPHONATE SYNTHASE"/>
    <property type="match status" value="1"/>
</dbReference>
<evidence type="ECO:0000259" key="2">
    <source>
        <dbReference type="PROSITE" id="PS50943"/>
    </source>
</evidence>
<dbReference type="GO" id="GO:0003700">
    <property type="term" value="F:DNA-binding transcription factor activity"/>
    <property type="evidence" value="ECO:0007669"/>
    <property type="project" value="TreeGrafter"/>
</dbReference>
<dbReference type="OrthoDB" id="1859224at2"/>
<proteinExistence type="predicted"/>
<dbReference type="Proteomes" id="UP000027936">
    <property type="component" value="Unassembled WGS sequence"/>
</dbReference>
<evidence type="ECO:0000256" key="1">
    <source>
        <dbReference type="ARBA" id="ARBA00023125"/>
    </source>
</evidence>
<dbReference type="CDD" id="cd00093">
    <property type="entry name" value="HTH_XRE"/>
    <property type="match status" value="1"/>
</dbReference>
<sequence length="105" mass="12401">MNNTYEKREWLEKLRENKGFTHQDIANKANISRQFYGMIENGERNPSVSVAKKISSVLDFNWTSFFEDSATKNCKSRKQPNWEGGDQVWVHFIAVLHSFFQNKRL</sequence>
<dbReference type="EMBL" id="JJRY01000001">
    <property type="protein sequence ID" value="KEF40467.1"/>
    <property type="molecule type" value="Genomic_DNA"/>
</dbReference>
<dbReference type="Gene3D" id="1.10.260.40">
    <property type="entry name" value="lambda repressor-like DNA-binding domains"/>
    <property type="match status" value="1"/>
</dbReference>
<feature type="domain" description="HTH cro/C1-type" evidence="2">
    <location>
        <begin position="11"/>
        <end position="65"/>
    </location>
</feature>
<reference evidence="3 4" key="1">
    <citation type="submission" date="2014-04" db="EMBL/GenBank/DDBJ databases">
        <title>Draft genome sequence of Bacillus azotoformans MEV2011, a (co-) denitrifying strain unable to grow in the presence of oxygen.</title>
        <authorList>
            <person name="Nielsen M."/>
            <person name="Schreiber L."/>
            <person name="Finster K."/>
            <person name="Schramm A."/>
        </authorList>
    </citation>
    <scope>NUCLEOTIDE SEQUENCE [LARGE SCALE GENOMIC DNA]</scope>
    <source>
        <strain evidence="3 4">MEV2011</strain>
    </source>
</reference>
<dbReference type="GO" id="GO:0005829">
    <property type="term" value="C:cytosol"/>
    <property type="evidence" value="ECO:0007669"/>
    <property type="project" value="TreeGrafter"/>
</dbReference>
<name>A0A072NTA9_SCHAZ</name>
<dbReference type="InterPro" id="IPR001387">
    <property type="entry name" value="Cro/C1-type_HTH"/>
</dbReference>
<evidence type="ECO:0000313" key="3">
    <source>
        <dbReference type="EMBL" id="KEF40467.1"/>
    </source>
</evidence>
<dbReference type="InterPro" id="IPR010982">
    <property type="entry name" value="Lambda_DNA-bd_dom_sf"/>
</dbReference>
<gene>
    <name evidence="3" type="ORF">M670_00493</name>
</gene>
<dbReference type="InterPro" id="IPR050807">
    <property type="entry name" value="TransReg_Diox_bact_type"/>
</dbReference>
<dbReference type="SMART" id="SM00530">
    <property type="entry name" value="HTH_XRE"/>
    <property type="match status" value="1"/>
</dbReference>
<organism evidence="3 4">
    <name type="scientific">Schinkia azotoformans MEV2011</name>
    <dbReference type="NCBI Taxonomy" id="1348973"/>
    <lineage>
        <taxon>Bacteria</taxon>
        <taxon>Bacillati</taxon>
        <taxon>Bacillota</taxon>
        <taxon>Bacilli</taxon>
        <taxon>Bacillales</taxon>
        <taxon>Bacillaceae</taxon>
        <taxon>Calidifontibacillus/Schinkia group</taxon>
        <taxon>Schinkia</taxon>
    </lineage>
</organism>
<protein>
    <submittedName>
        <fullName evidence="3">Putative transcriptional regulator</fullName>
    </submittedName>
</protein>
<accession>A0A072NTA9</accession>
<dbReference type="Pfam" id="PF01381">
    <property type="entry name" value="HTH_3"/>
    <property type="match status" value="1"/>
</dbReference>
<dbReference type="GO" id="GO:0003677">
    <property type="term" value="F:DNA binding"/>
    <property type="evidence" value="ECO:0007669"/>
    <property type="project" value="UniProtKB-KW"/>
</dbReference>